<dbReference type="EMBL" id="AEEF01000050">
    <property type="protein sequence ID" value="EFM04544.1"/>
    <property type="molecule type" value="Genomic_DNA"/>
</dbReference>
<organism evidence="1 2">
    <name type="scientific">Neisseria meningitidis serogroup B (strain ATCC 13091 / M2091)</name>
    <dbReference type="NCBI Taxonomy" id="862513"/>
    <lineage>
        <taxon>Bacteria</taxon>
        <taxon>Pseudomonadati</taxon>
        <taxon>Pseudomonadota</taxon>
        <taxon>Betaproteobacteria</taxon>
        <taxon>Neisseriales</taxon>
        <taxon>Neisseriaceae</taxon>
        <taxon>Neisseria</taxon>
    </lineage>
</organism>
<comment type="caution">
    <text evidence="1">The sequence shown here is derived from an EMBL/GenBank/DDBJ whole genome shotgun (WGS) entry which is preliminary data.</text>
</comment>
<dbReference type="AlphaFoldDB" id="E0N8Y0"/>
<proteinExistence type="predicted"/>
<dbReference type="Proteomes" id="UP000005526">
    <property type="component" value="Unassembled WGS sequence"/>
</dbReference>
<name>E0N8Y0_NEIM3</name>
<protein>
    <submittedName>
        <fullName evidence="1">Uncharacterized protein</fullName>
    </submittedName>
</protein>
<reference evidence="1 2" key="1">
    <citation type="submission" date="2010-07" db="EMBL/GenBank/DDBJ databases">
        <authorList>
            <person name="Muzny D."/>
            <person name="Qin X."/>
            <person name="Deng J."/>
            <person name="Jiang H."/>
            <person name="Liu Y."/>
            <person name="Qu J."/>
            <person name="Song X.-Z."/>
            <person name="Zhang L."/>
            <person name="Thornton R."/>
            <person name="Coyle M."/>
            <person name="Francisco L."/>
            <person name="Jackson L."/>
            <person name="Javaid M."/>
            <person name="Korchina V."/>
            <person name="Kovar C."/>
            <person name="Mata R."/>
            <person name="Mathew T."/>
            <person name="Ngo R."/>
            <person name="Nguyen L."/>
            <person name="Nguyen N."/>
            <person name="Okwuonu G."/>
            <person name="Ongeri F."/>
            <person name="Pham C."/>
            <person name="Simmons D."/>
            <person name="Wilczek-Boney K."/>
            <person name="Hale W."/>
            <person name="Jakkamsetti A."/>
            <person name="Pham P."/>
            <person name="Ruth R."/>
            <person name="San Lucas F."/>
            <person name="Warren J."/>
            <person name="Zhang J."/>
            <person name="Zhao Z."/>
            <person name="Zhou C."/>
            <person name="Zhu D."/>
            <person name="Lee S."/>
            <person name="Bess C."/>
            <person name="Blankenburg K."/>
            <person name="Forbes L."/>
            <person name="Fu Q."/>
            <person name="Gubbala S."/>
            <person name="Hirani K."/>
            <person name="Jayaseelan J.C."/>
            <person name="Lara F."/>
            <person name="Munidasa M."/>
            <person name="Palculict T."/>
            <person name="Patil S."/>
            <person name="Pu L.-L."/>
            <person name="Saada N."/>
            <person name="Tang L."/>
            <person name="Weissenberger G."/>
            <person name="Zhu Y."/>
            <person name="Hemphill L."/>
            <person name="Shang Y."/>
            <person name="Youmans B."/>
            <person name="Ayvaz T."/>
            <person name="Ross M."/>
            <person name="Santibanez J."/>
            <person name="Aqrawi P."/>
            <person name="Gross S."/>
            <person name="Joshi V."/>
            <person name="Fowler G."/>
            <person name="Nazareth L."/>
            <person name="Reid J."/>
            <person name="Worley K."/>
            <person name="Petrosino J."/>
            <person name="Highlander S."/>
            <person name="Gibbs R."/>
        </authorList>
    </citation>
    <scope>NUCLEOTIDE SEQUENCE [LARGE SCALE GENOMIC DNA]</scope>
    <source>
        <strain evidence="1 2">ATCC 13091</strain>
    </source>
</reference>
<gene>
    <name evidence="1" type="ORF">HMPREF0602_0960</name>
</gene>
<evidence type="ECO:0000313" key="2">
    <source>
        <dbReference type="Proteomes" id="UP000005526"/>
    </source>
</evidence>
<evidence type="ECO:0000313" key="1">
    <source>
        <dbReference type="EMBL" id="EFM04544.1"/>
    </source>
</evidence>
<dbReference type="HOGENOM" id="CLU_3313280_0_0_4"/>
<sequence length="39" mass="4338">MPSEALFSGFRRHFLSVQGKPHGLIARTGKAIRTDTPKE</sequence>
<accession>E0N8Y0</accession>